<reference evidence="4 5" key="1">
    <citation type="submission" date="2019-03" db="EMBL/GenBank/DDBJ databases">
        <title>Genomic Encyclopedia of Type Strains, Phase IV (KMG-IV): sequencing the most valuable type-strain genomes for metagenomic binning, comparative biology and taxonomic classification.</title>
        <authorList>
            <person name="Goeker M."/>
        </authorList>
    </citation>
    <scope>NUCLEOTIDE SEQUENCE [LARGE SCALE GENOMIC DNA]</scope>
    <source>
        <strain evidence="4 5">DSM 25903</strain>
    </source>
</reference>
<evidence type="ECO:0000259" key="3">
    <source>
        <dbReference type="PROSITE" id="PS51740"/>
    </source>
</evidence>
<dbReference type="OrthoDB" id="7173678at2"/>
<accession>A0A4R7C808</accession>
<dbReference type="NCBIfam" id="NF040493">
    <property type="entry name" value="TA_anti_VapB"/>
    <property type="match status" value="1"/>
</dbReference>
<dbReference type="SUPFAM" id="SSF89447">
    <property type="entry name" value="AbrB/MazE/MraZ-like"/>
    <property type="match status" value="1"/>
</dbReference>
<dbReference type="SMART" id="SM00966">
    <property type="entry name" value="SpoVT_AbrB"/>
    <property type="match status" value="1"/>
</dbReference>
<keyword evidence="2" id="KW-0238">DNA-binding</keyword>
<dbReference type="PANTHER" id="PTHR37550">
    <property type="entry name" value="ANTITOXIN VAPB1"/>
    <property type="match status" value="1"/>
</dbReference>
<evidence type="ECO:0000256" key="1">
    <source>
        <dbReference type="ARBA" id="ARBA00007924"/>
    </source>
</evidence>
<dbReference type="InterPro" id="IPR047976">
    <property type="entry name" value="Anti_VapB2-like"/>
</dbReference>
<dbReference type="RefSeq" id="WP_133769448.1">
    <property type="nucleotide sequence ID" value="NZ_SNZR01000011.1"/>
</dbReference>
<dbReference type="EMBL" id="SNZR01000011">
    <property type="protein sequence ID" value="TDR94568.1"/>
    <property type="molecule type" value="Genomic_DNA"/>
</dbReference>
<evidence type="ECO:0000313" key="5">
    <source>
        <dbReference type="Proteomes" id="UP000295122"/>
    </source>
</evidence>
<comment type="similarity">
    <text evidence="1">Belongs to the VapB family.</text>
</comment>
<feature type="domain" description="SpoVT-AbrB" evidence="3">
    <location>
        <begin position="4"/>
        <end position="44"/>
    </location>
</feature>
<dbReference type="Gene3D" id="2.10.260.10">
    <property type="match status" value="1"/>
</dbReference>
<dbReference type="AlphaFoldDB" id="A0A4R7C808"/>
<evidence type="ECO:0000313" key="4">
    <source>
        <dbReference type="EMBL" id="TDR94568.1"/>
    </source>
</evidence>
<keyword evidence="5" id="KW-1185">Reference proteome</keyword>
<evidence type="ECO:0000256" key="2">
    <source>
        <dbReference type="PROSITE-ProRule" id="PRU01076"/>
    </source>
</evidence>
<proteinExistence type="inferred from homology"/>
<sequence length="81" mass="9417">MTTAKVFWTGRSQAVRLPKEFRFDGDVVLIRKEGSRVILEPVAKDWAWLDAIQGPLDEDFVRATEEDLPQQERPELDDLFK</sequence>
<comment type="caution">
    <text evidence="4">The sequence shown here is derived from an EMBL/GenBank/DDBJ whole genome shotgun (WGS) entry which is preliminary data.</text>
</comment>
<dbReference type="InterPro" id="IPR007159">
    <property type="entry name" value="SpoVT-AbrB_dom"/>
</dbReference>
<organism evidence="4 5">
    <name type="scientific">Enterovirga rhinocerotis</name>
    <dbReference type="NCBI Taxonomy" id="1339210"/>
    <lineage>
        <taxon>Bacteria</taxon>
        <taxon>Pseudomonadati</taxon>
        <taxon>Pseudomonadota</taxon>
        <taxon>Alphaproteobacteria</taxon>
        <taxon>Hyphomicrobiales</taxon>
        <taxon>Methylobacteriaceae</taxon>
        <taxon>Enterovirga</taxon>
    </lineage>
</organism>
<dbReference type="Proteomes" id="UP000295122">
    <property type="component" value="Unassembled WGS sequence"/>
</dbReference>
<protein>
    <submittedName>
        <fullName evidence="4">Antitoxin VapB</fullName>
    </submittedName>
</protein>
<dbReference type="GO" id="GO:0003677">
    <property type="term" value="F:DNA binding"/>
    <property type="evidence" value="ECO:0007669"/>
    <property type="project" value="UniProtKB-UniRule"/>
</dbReference>
<dbReference type="Pfam" id="PF04014">
    <property type="entry name" value="MazE_antitoxin"/>
    <property type="match status" value="1"/>
</dbReference>
<dbReference type="InterPro" id="IPR037914">
    <property type="entry name" value="SpoVT-AbrB_sf"/>
</dbReference>
<dbReference type="PANTHER" id="PTHR37550:SF3">
    <property type="entry name" value="ANTITOXIN VAPB1"/>
    <property type="match status" value="1"/>
</dbReference>
<dbReference type="PROSITE" id="PS51740">
    <property type="entry name" value="SPOVT_ABRB"/>
    <property type="match status" value="1"/>
</dbReference>
<name>A0A4R7C808_9HYPH</name>
<dbReference type="InterPro" id="IPR051734">
    <property type="entry name" value="VapB_TA_antitoxins"/>
</dbReference>
<gene>
    <name evidence="4" type="ORF">EV668_1856</name>
</gene>